<name>A0A5B7GLS0_PORTR</name>
<protein>
    <submittedName>
        <fullName evidence="2">Uncharacterized protein</fullName>
    </submittedName>
</protein>
<dbReference type="AlphaFoldDB" id="A0A5B7GLS0"/>
<proteinExistence type="predicted"/>
<comment type="caution">
    <text evidence="2">The sequence shown here is derived from an EMBL/GenBank/DDBJ whole genome shotgun (WGS) entry which is preliminary data.</text>
</comment>
<accession>A0A5B7GLS0</accession>
<organism evidence="2 3">
    <name type="scientific">Portunus trituberculatus</name>
    <name type="common">Swimming crab</name>
    <name type="synonym">Neptunus trituberculatus</name>
    <dbReference type="NCBI Taxonomy" id="210409"/>
    <lineage>
        <taxon>Eukaryota</taxon>
        <taxon>Metazoa</taxon>
        <taxon>Ecdysozoa</taxon>
        <taxon>Arthropoda</taxon>
        <taxon>Crustacea</taxon>
        <taxon>Multicrustacea</taxon>
        <taxon>Malacostraca</taxon>
        <taxon>Eumalacostraca</taxon>
        <taxon>Eucarida</taxon>
        <taxon>Decapoda</taxon>
        <taxon>Pleocyemata</taxon>
        <taxon>Brachyura</taxon>
        <taxon>Eubrachyura</taxon>
        <taxon>Portunoidea</taxon>
        <taxon>Portunidae</taxon>
        <taxon>Portuninae</taxon>
        <taxon>Portunus</taxon>
    </lineage>
</organism>
<evidence type="ECO:0000313" key="2">
    <source>
        <dbReference type="EMBL" id="MPC57948.1"/>
    </source>
</evidence>
<reference evidence="2 3" key="1">
    <citation type="submission" date="2019-05" db="EMBL/GenBank/DDBJ databases">
        <title>Another draft genome of Portunus trituberculatus and its Hox gene families provides insights of decapod evolution.</title>
        <authorList>
            <person name="Jeong J.-H."/>
            <person name="Song I."/>
            <person name="Kim S."/>
            <person name="Choi T."/>
            <person name="Kim D."/>
            <person name="Ryu S."/>
            <person name="Kim W."/>
        </authorList>
    </citation>
    <scope>NUCLEOTIDE SEQUENCE [LARGE SCALE GENOMIC DNA]</scope>
    <source>
        <tissue evidence="2">Muscle</tissue>
    </source>
</reference>
<evidence type="ECO:0000313" key="3">
    <source>
        <dbReference type="Proteomes" id="UP000324222"/>
    </source>
</evidence>
<dbReference type="EMBL" id="VSRR010015216">
    <property type="protein sequence ID" value="MPC57948.1"/>
    <property type="molecule type" value="Genomic_DNA"/>
</dbReference>
<dbReference type="Proteomes" id="UP000324222">
    <property type="component" value="Unassembled WGS sequence"/>
</dbReference>
<feature type="region of interest" description="Disordered" evidence="1">
    <location>
        <begin position="1"/>
        <end position="35"/>
    </location>
</feature>
<gene>
    <name evidence="2" type="ORF">E2C01_051940</name>
</gene>
<keyword evidence="3" id="KW-1185">Reference proteome</keyword>
<feature type="compositionally biased region" description="Basic residues" evidence="1">
    <location>
        <begin position="55"/>
        <end position="65"/>
    </location>
</feature>
<evidence type="ECO:0000256" key="1">
    <source>
        <dbReference type="SAM" id="MobiDB-lite"/>
    </source>
</evidence>
<feature type="region of interest" description="Disordered" evidence="1">
    <location>
        <begin position="55"/>
        <end position="92"/>
    </location>
</feature>
<sequence>MRREEKQEHKHARHHCPRVKSTSEGKLPRRSKHCADESPTFMVWSWRWVIRKAVTSRRREKRRQQLHTSLPHYSGPSKAGDTRPLPSNAQCS</sequence>
<feature type="compositionally biased region" description="Basic residues" evidence="1">
    <location>
        <begin position="9"/>
        <end position="18"/>
    </location>
</feature>